<evidence type="ECO:0000256" key="5">
    <source>
        <dbReference type="ARBA" id="ARBA00022857"/>
    </source>
</evidence>
<dbReference type="Gene3D" id="1.10.1040.10">
    <property type="entry name" value="N-(1-d-carboxylethyl)-l-norvaline Dehydrogenase, domain 2"/>
    <property type="match status" value="1"/>
</dbReference>
<evidence type="ECO:0000256" key="3">
    <source>
        <dbReference type="ARBA" id="ARBA00013014"/>
    </source>
</evidence>
<comment type="function">
    <text evidence="9">Catalyzes the NADPH-dependent reduction of ketopantoate into pantoic acid.</text>
</comment>
<dbReference type="GO" id="GO:0005737">
    <property type="term" value="C:cytoplasm"/>
    <property type="evidence" value="ECO:0007669"/>
    <property type="project" value="TreeGrafter"/>
</dbReference>
<organism evidence="12 13">
    <name type="scientific">Maribellus comscasis</name>
    <dbReference type="NCBI Taxonomy" id="2681766"/>
    <lineage>
        <taxon>Bacteria</taxon>
        <taxon>Pseudomonadati</taxon>
        <taxon>Bacteroidota</taxon>
        <taxon>Bacteroidia</taxon>
        <taxon>Marinilabiliales</taxon>
        <taxon>Prolixibacteraceae</taxon>
        <taxon>Maribellus</taxon>
    </lineage>
</organism>
<dbReference type="InterPro" id="IPR051402">
    <property type="entry name" value="KPR-Related"/>
</dbReference>
<evidence type="ECO:0000256" key="8">
    <source>
        <dbReference type="ARBA" id="ARBA00048793"/>
    </source>
</evidence>
<comment type="pathway">
    <text evidence="1 9">Cofactor biosynthesis; (R)-pantothenate biosynthesis; (R)-pantoate from 3-methyl-2-oxobutanoate: step 2/2.</text>
</comment>
<evidence type="ECO:0000259" key="11">
    <source>
        <dbReference type="Pfam" id="PF08546"/>
    </source>
</evidence>
<dbReference type="EMBL" id="CP046401">
    <property type="protein sequence ID" value="QGY45704.1"/>
    <property type="molecule type" value="Genomic_DNA"/>
</dbReference>
<dbReference type="GO" id="GO:0008677">
    <property type="term" value="F:2-dehydropantoate 2-reductase activity"/>
    <property type="evidence" value="ECO:0007669"/>
    <property type="project" value="UniProtKB-EC"/>
</dbReference>
<dbReference type="InterPro" id="IPR003710">
    <property type="entry name" value="ApbA"/>
</dbReference>
<dbReference type="NCBIfam" id="TIGR00745">
    <property type="entry name" value="apbA_panE"/>
    <property type="match status" value="1"/>
</dbReference>
<dbReference type="InterPro" id="IPR013332">
    <property type="entry name" value="KPR_N"/>
</dbReference>
<dbReference type="PANTHER" id="PTHR21708:SF26">
    <property type="entry name" value="2-DEHYDROPANTOATE 2-REDUCTASE"/>
    <property type="match status" value="1"/>
</dbReference>
<dbReference type="Proteomes" id="UP000428260">
    <property type="component" value="Chromosome"/>
</dbReference>
<dbReference type="UniPathway" id="UPA00028">
    <property type="reaction ID" value="UER00004"/>
</dbReference>
<sequence length="310" mass="34574">MRKDKIYIVGAGAIGKALAVFLQHESKDVVLVRGSVDNKPAEKKVITVTNQENQIFQQKITTTTFCNLKEISGIVLITAKAFANTEIAQRLKNKGSNFSVVLLQNGLNIEKPFATFENVFRCVLFSTSQLTSDNTISFKMVTDSPLGNMRGKNSNQNAIVNQISTSYFGFKSEPDILNMVWEKVIINCAFNSICPLLETDNGIFHRNREATKLAKTIIAECIDVANKCGITLGQKKIEEKLLLISRRADGQLISTYEDIRNNRRTEIESLNLEISRLADKMGMPELVPNTRLLGEMIQLKSTIGMADINH</sequence>
<protein>
    <recommendedName>
        <fullName evidence="4 9">2-dehydropantoate 2-reductase</fullName>
        <ecNumber evidence="3 9">1.1.1.169</ecNumber>
    </recommendedName>
    <alternativeName>
        <fullName evidence="7 9">Ketopantoate reductase</fullName>
    </alternativeName>
</protein>
<evidence type="ECO:0000313" key="12">
    <source>
        <dbReference type="EMBL" id="QGY45704.1"/>
    </source>
</evidence>
<comment type="similarity">
    <text evidence="2 9">Belongs to the ketopantoate reductase family.</text>
</comment>
<evidence type="ECO:0000256" key="7">
    <source>
        <dbReference type="ARBA" id="ARBA00032024"/>
    </source>
</evidence>
<accession>A0A6I6K6Q6</accession>
<dbReference type="SUPFAM" id="SSF51735">
    <property type="entry name" value="NAD(P)-binding Rossmann-fold domains"/>
    <property type="match status" value="1"/>
</dbReference>
<dbReference type="RefSeq" id="WP_158868846.1">
    <property type="nucleotide sequence ID" value="NZ_CP046401.1"/>
</dbReference>
<dbReference type="Pfam" id="PF08546">
    <property type="entry name" value="ApbA_C"/>
    <property type="match status" value="1"/>
</dbReference>
<evidence type="ECO:0000256" key="2">
    <source>
        <dbReference type="ARBA" id="ARBA00007870"/>
    </source>
</evidence>
<evidence type="ECO:0000256" key="4">
    <source>
        <dbReference type="ARBA" id="ARBA00019465"/>
    </source>
</evidence>
<dbReference type="PANTHER" id="PTHR21708">
    <property type="entry name" value="PROBABLE 2-DEHYDROPANTOATE 2-REDUCTASE"/>
    <property type="match status" value="1"/>
</dbReference>
<evidence type="ECO:0000259" key="10">
    <source>
        <dbReference type="Pfam" id="PF02558"/>
    </source>
</evidence>
<proteinExistence type="inferred from homology"/>
<evidence type="ECO:0000256" key="1">
    <source>
        <dbReference type="ARBA" id="ARBA00004994"/>
    </source>
</evidence>
<dbReference type="AlphaFoldDB" id="A0A6I6K6Q6"/>
<dbReference type="SUPFAM" id="SSF48179">
    <property type="entry name" value="6-phosphogluconate dehydrogenase C-terminal domain-like"/>
    <property type="match status" value="1"/>
</dbReference>
<evidence type="ECO:0000256" key="9">
    <source>
        <dbReference type="RuleBase" id="RU362068"/>
    </source>
</evidence>
<dbReference type="InterPro" id="IPR013328">
    <property type="entry name" value="6PGD_dom2"/>
</dbReference>
<keyword evidence="9" id="KW-0566">Pantothenate biosynthesis</keyword>
<keyword evidence="13" id="KW-1185">Reference proteome</keyword>
<dbReference type="Pfam" id="PF02558">
    <property type="entry name" value="ApbA"/>
    <property type="match status" value="1"/>
</dbReference>
<dbReference type="InterPro" id="IPR008927">
    <property type="entry name" value="6-PGluconate_DH-like_C_sf"/>
</dbReference>
<keyword evidence="6 9" id="KW-0560">Oxidoreductase</keyword>
<feature type="domain" description="Ketopantoate reductase C-terminal" evidence="11">
    <location>
        <begin position="175"/>
        <end position="299"/>
    </location>
</feature>
<dbReference type="EC" id="1.1.1.169" evidence="3 9"/>
<dbReference type="InterPro" id="IPR013752">
    <property type="entry name" value="KPA_reductase"/>
</dbReference>
<comment type="catalytic activity">
    <reaction evidence="8 9">
        <text>(R)-pantoate + NADP(+) = 2-dehydropantoate + NADPH + H(+)</text>
        <dbReference type="Rhea" id="RHEA:16233"/>
        <dbReference type="ChEBI" id="CHEBI:11561"/>
        <dbReference type="ChEBI" id="CHEBI:15378"/>
        <dbReference type="ChEBI" id="CHEBI:15980"/>
        <dbReference type="ChEBI" id="CHEBI:57783"/>
        <dbReference type="ChEBI" id="CHEBI:58349"/>
        <dbReference type="EC" id="1.1.1.169"/>
    </reaction>
</comment>
<reference evidence="12 13" key="1">
    <citation type="submission" date="2019-11" db="EMBL/GenBank/DDBJ databases">
        <authorList>
            <person name="Zheng R.K."/>
            <person name="Sun C.M."/>
        </authorList>
    </citation>
    <scope>NUCLEOTIDE SEQUENCE [LARGE SCALE GENOMIC DNA]</scope>
    <source>
        <strain evidence="12 13">WC007</strain>
    </source>
</reference>
<dbReference type="InterPro" id="IPR036291">
    <property type="entry name" value="NAD(P)-bd_dom_sf"/>
</dbReference>
<keyword evidence="5 9" id="KW-0521">NADP</keyword>
<dbReference type="GO" id="GO:0015940">
    <property type="term" value="P:pantothenate biosynthetic process"/>
    <property type="evidence" value="ECO:0007669"/>
    <property type="project" value="UniProtKB-UniPathway"/>
</dbReference>
<evidence type="ECO:0000313" key="13">
    <source>
        <dbReference type="Proteomes" id="UP000428260"/>
    </source>
</evidence>
<evidence type="ECO:0000256" key="6">
    <source>
        <dbReference type="ARBA" id="ARBA00023002"/>
    </source>
</evidence>
<gene>
    <name evidence="12" type="ORF">GM418_19115</name>
</gene>
<dbReference type="KEGG" id="mcos:GM418_19115"/>
<feature type="domain" description="Ketopantoate reductase N-terminal" evidence="10">
    <location>
        <begin position="6"/>
        <end position="140"/>
    </location>
</feature>
<name>A0A6I6K6Q6_9BACT</name>
<dbReference type="Gene3D" id="3.40.50.720">
    <property type="entry name" value="NAD(P)-binding Rossmann-like Domain"/>
    <property type="match status" value="1"/>
</dbReference>